<keyword evidence="2" id="KW-0812">Transmembrane</keyword>
<feature type="transmembrane region" description="Helical" evidence="2">
    <location>
        <begin position="32"/>
        <end position="50"/>
    </location>
</feature>
<dbReference type="EMBL" id="CP036268">
    <property type="protein sequence ID" value="QDT37988.1"/>
    <property type="molecule type" value="Genomic_DNA"/>
</dbReference>
<evidence type="ECO:0000313" key="4">
    <source>
        <dbReference type="Proteomes" id="UP000317318"/>
    </source>
</evidence>
<feature type="region of interest" description="Disordered" evidence="1">
    <location>
        <begin position="227"/>
        <end position="250"/>
    </location>
</feature>
<proteinExistence type="predicted"/>
<protein>
    <submittedName>
        <fullName evidence="3">Uncharacterized protein</fullName>
    </submittedName>
</protein>
<dbReference type="OrthoDB" id="289687at2"/>
<keyword evidence="2" id="KW-1133">Transmembrane helix</keyword>
<gene>
    <name evidence="3" type="ORF">Pan189_23720</name>
</gene>
<name>A0A517R297_9PLAN</name>
<evidence type="ECO:0000313" key="3">
    <source>
        <dbReference type="EMBL" id="QDT37988.1"/>
    </source>
</evidence>
<evidence type="ECO:0000256" key="2">
    <source>
        <dbReference type="SAM" id="Phobius"/>
    </source>
</evidence>
<keyword evidence="2" id="KW-0472">Membrane</keyword>
<evidence type="ECO:0000256" key="1">
    <source>
        <dbReference type="SAM" id="MobiDB-lite"/>
    </source>
</evidence>
<dbReference type="Proteomes" id="UP000317318">
    <property type="component" value="Chromosome"/>
</dbReference>
<sequence length="250" mass="26705">MSETQTPPRTRDEEPVSAGLGRSITGVITRSALVAGLLIGIVGLVANAWMTDRSTPEVADVGRDLIVAPEIVPSNTGAASTRAETDDENPLARLDASDNELPEVPSQPRNIDPDAALIEAAIGVWTQENTGTRTLTVAPDGTATMHVNFDWLTALAMGSEVTIDIRWSIDDRVLTFESVSGRPEATFKTITNNYGSRMVREITKLDESLFVLKSLTSGKESVWYRVSSPSASTGSDPVPLPPASVNSGRE</sequence>
<organism evidence="3 4">
    <name type="scientific">Stratiformator vulcanicus</name>
    <dbReference type="NCBI Taxonomy" id="2527980"/>
    <lineage>
        <taxon>Bacteria</taxon>
        <taxon>Pseudomonadati</taxon>
        <taxon>Planctomycetota</taxon>
        <taxon>Planctomycetia</taxon>
        <taxon>Planctomycetales</taxon>
        <taxon>Planctomycetaceae</taxon>
        <taxon>Stratiformator</taxon>
    </lineage>
</organism>
<reference evidence="3 4" key="1">
    <citation type="submission" date="2019-02" db="EMBL/GenBank/DDBJ databases">
        <title>Deep-cultivation of Planctomycetes and their phenomic and genomic characterization uncovers novel biology.</title>
        <authorList>
            <person name="Wiegand S."/>
            <person name="Jogler M."/>
            <person name="Boedeker C."/>
            <person name="Pinto D."/>
            <person name="Vollmers J."/>
            <person name="Rivas-Marin E."/>
            <person name="Kohn T."/>
            <person name="Peeters S.H."/>
            <person name="Heuer A."/>
            <person name="Rast P."/>
            <person name="Oberbeckmann S."/>
            <person name="Bunk B."/>
            <person name="Jeske O."/>
            <person name="Meyerdierks A."/>
            <person name="Storesund J.E."/>
            <person name="Kallscheuer N."/>
            <person name="Luecker S."/>
            <person name="Lage O.M."/>
            <person name="Pohl T."/>
            <person name="Merkel B.J."/>
            <person name="Hornburger P."/>
            <person name="Mueller R.-W."/>
            <person name="Bruemmer F."/>
            <person name="Labrenz M."/>
            <person name="Spormann A.M."/>
            <person name="Op den Camp H."/>
            <person name="Overmann J."/>
            <person name="Amann R."/>
            <person name="Jetten M.S.M."/>
            <person name="Mascher T."/>
            <person name="Medema M.H."/>
            <person name="Devos D.P."/>
            <person name="Kaster A.-K."/>
            <person name="Ovreas L."/>
            <person name="Rohde M."/>
            <person name="Galperin M.Y."/>
            <person name="Jogler C."/>
        </authorList>
    </citation>
    <scope>NUCLEOTIDE SEQUENCE [LARGE SCALE GENOMIC DNA]</scope>
    <source>
        <strain evidence="3 4">Pan189</strain>
    </source>
</reference>
<keyword evidence="4" id="KW-1185">Reference proteome</keyword>
<dbReference type="AlphaFoldDB" id="A0A517R297"/>
<accession>A0A517R297</accession>
<dbReference type="KEGG" id="svp:Pan189_23720"/>
<dbReference type="RefSeq" id="WP_145364056.1">
    <property type="nucleotide sequence ID" value="NZ_CP036268.1"/>
</dbReference>